<dbReference type="InterPro" id="IPR012902">
    <property type="entry name" value="N_methyl_site"/>
</dbReference>
<organism evidence="2 3">
    <name type="scientific">Clostridium chromiireducens</name>
    <dbReference type="NCBI Taxonomy" id="225345"/>
    <lineage>
        <taxon>Bacteria</taxon>
        <taxon>Bacillati</taxon>
        <taxon>Bacillota</taxon>
        <taxon>Clostridia</taxon>
        <taxon>Eubacteriales</taxon>
        <taxon>Clostridiaceae</taxon>
        <taxon>Clostridium</taxon>
    </lineage>
</organism>
<accession>A0A399IUI5</accession>
<comment type="caution">
    <text evidence="2">The sequence shown here is derived from an EMBL/GenBank/DDBJ whole genome shotgun (WGS) entry which is preliminary data.</text>
</comment>
<dbReference type="AlphaFoldDB" id="A0A399IUI5"/>
<gene>
    <name evidence="2" type="ORF">D2A34_01770</name>
</gene>
<feature type="transmembrane region" description="Helical" evidence="1">
    <location>
        <begin position="12"/>
        <end position="34"/>
    </location>
</feature>
<protein>
    <submittedName>
        <fullName evidence="2">Prepilin-type N-terminal cleavage/methylation domain-containing protein</fullName>
    </submittedName>
</protein>
<evidence type="ECO:0000313" key="3">
    <source>
        <dbReference type="Proteomes" id="UP000265930"/>
    </source>
</evidence>
<evidence type="ECO:0000313" key="2">
    <source>
        <dbReference type="EMBL" id="RII36127.1"/>
    </source>
</evidence>
<proteinExistence type="predicted"/>
<name>A0A399IUI5_9CLOT</name>
<dbReference type="PROSITE" id="PS00409">
    <property type="entry name" value="PROKAR_NTER_METHYL"/>
    <property type="match status" value="1"/>
</dbReference>
<sequence>MRIVKNNSKKYEGFTLIEVVISMAILSIISIAVYNGFVIITNQIKAGQVKQSVTLEGKNLIEKMKATDFVVPSVTTDAALKIGDQIELQKEENDDGDIFYTRYLKEDFSVCPKEVSKYVEKVTLTPTNVTLNDEQIRDELKNANNINYKVYIGRGSNATGVEDYIKHEITDIPKVLESDSNKIVIYVYFETSPSLANERTITIKDSKGTTLLETTETLADTTSSNPSKVNLCMNFDYYKKIDDSNLNGVEAYVYNRTGSAANIYLQKDSTVRANVTVCKGEINIYDNRAEDSDEDKMGTLYDIKLEISDYLKYKNGGIHEDKDNLFTGYSKKNTH</sequence>
<reference evidence="2 3" key="1">
    <citation type="submission" date="2018-08" db="EMBL/GenBank/DDBJ databases">
        <title>Genome of Clostridium chromiireducens C1, DSM12136.</title>
        <authorList>
            <person name="Xing M."/>
            <person name="Wei Y."/>
            <person name="Ang E.L."/>
            <person name="Zhao H."/>
            <person name="Zhang Y."/>
        </authorList>
    </citation>
    <scope>NUCLEOTIDE SEQUENCE [LARGE SCALE GENOMIC DNA]</scope>
    <source>
        <strain evidence="2 3">C1</strain>
    </source>
</reference>
<dbReference type="EMBL" id="QXDJ01000001">
    <property type="protein sequence ID" value="RII36127.1"/>
    <property type="molecule type" value="Genomic_DNA"/>
</dbReference>
<keyword evidence="1" id="KW-0472">Membrane</keyword>
<dbReference type="Proteomes" id="UP000265930">
    <property type="component" value="Unassembled WGS sequence"/>
</dbReference>
<keyword evidence="1" id="KW-0812">Transmembrane</keyword>
<keyword evidence="1" id="KW-1133">Transmembrane helix</keyword>
<dbReference type="Pfam" id="PF07963">
    <property type="entry name" value="N_methyl"/>
    <property type="match status" value="1"/>
</dbReference>
<dbReference type="NCBIfam" id="TIGR02532">
    <property type="entry name" value="IV_pilin_GFxxxE"/>
    <property type="match status" value="1"/>
</dbReference>
<evidence type="ECO:0000256" key="1">
    <source>
        <dbReference type="SAM" id="Phobius"/>
    </source>
</evidence>